<dbReference type="OrthoDB" id="340550at2759"/>
<dbReference type="WBParaSite" id="TTAC_0000908501-mRNA-1">
    <property type="protein sequence ID" value="TTAC_0000908501-mRNA-1"/>
    <property type="gene ID" value="TTAC_0000908501"/>
</dbReference>
<dbReference type="GO" id="GO:0051016">
    <property type="term" value="P:barbed-end actin filament capping"/>
    <property type="evidence" value="ECO:0007669"/>
    <property type="project" value="UniProtKB-UniRule"/>
</dbReference>
<dbReference type="GO" id="GO:0051015">
    <property type="term" value="F:actin filament binding"/>
    <property type="evidence" value="ECO:0007669"/>
    <property type="project" value="TreeGrafter"/>
</dbReference>
<dbReference type="SUPFAM" id="SSF90096">
    <property type="entry name" value="Subunits of heterodimeric actin filament capping protein Capz"/>
    <property type="match status" value="1"/>
</dbReference>
<dbReference type="GO" id="GO:0030863">
    <property type="term" value="C:cortical cytoskeleton"/>
    <property type="evidence" value="ECO:0007669"/>
    <property type="project" value="TreeGrafter"/>
</dbReference>
<keyword evidence="2 3" id="KW-0009">Actin-binding</keyword>
<dbReference type="STRING" id="6205.A0A0R3X6F4"/>
<evidence type="ECO:0000256" key="2">
    <source>
        <dbReference type="ARBA" id="ARBA00023203"/>
    </source>
</evidence>
<protein>
    <recommendedName>
        <fullName evidence="3">F-actin-capping protein subunit alpha</fullName>
    </recommendedName>
</protein>
<dbReference type="Gene3D" id="3.90.1150.210">
    <property type="entry name" value="F-actin capping protein, beta subunit"/>
    <property type="match status" value="1"/>
</dbReference>
<reference evidence="6" key="1">
    <citation type="submission" date="2017-02" db="UniProtKB">
        <authorList>
            <consortium name="WormBaseParasite"/>
        </authorList>
    </citation>
    <scope>IDENTIFICATION</scope>
</reference>
<accession>A0A0R3X6F4</accession>
<keyword evidence="1 3" id="KW-0117">Actin capping</keyword>
<comment type="function">
    <text evidence="3">F-actin-capping proteins bind in a Ca(2+)-independent manner to the fast growing ends of actin filaments (barbed end) thereby blocking the exchange of subunits at these ends. Unlike other capping proteins (such as gelsolin and severin), these proteins do not sever actin filaments.</text>
</comment>
<gene>
    <name evidence="4" type="ORF">TTAC_LOCUS9070</name>
</gene>
<comment type="similarity">
    <text evidence="3">Belongs to the F-actin-capping protein alpha subunit family.</text>
</comment>
<dbReference type="PANTHER" id="PTHR10653">
    <property type="entry name" value="F-ACTIN-CAPPING PROTEIN SUBUNIT ALPHA"/>
    <property type="match status" value="1"/>
</dbReference>
<keyword evidence="5" id="KW-1185">Reference proteome</keyword>
<sequence>MGDGISADERMSRSLPAKIASLRGRFSSAHIVAVNYFRSLLQYAMEQTIQVTLPGSSKNTLVTEHGYLGDGKFLCPRSHKSFRLDLDKLSVDNVSSLEPDDREGGSIKLEPWRAAIEDALSTYMGRNFPEGAVSVFAPAGSKNSLIVIYVESSFHRNFRSGRWKSRWTLTIPDRIEGTTCQCCGEIRIQTHIFEEGNVQLLSSKSFKFEAVAKSPEYLGQEVCRKITECDASYQEAIGKSLDEMSDKSFKALRRPLPVFRSKIDWDKIASYQVGSELSRSTSVATPTSSS</sequence>
<dbReference type="PANTHER" id="PTHR10653:SF0">
    <property type="entry name" value="F-ACTIN-CAPPING PROTEIN SUBUNIT ALPHA"/>
    <property type="match status" value="1"/>
</dbReference>
<dbReference type="Pfam" id="PF01267">
    <property type="entry name" value="F-actin_cap_A"/>
    <property type="match status" value="1"/>
</dbReference>
<dbReference type="AlphaFoldDB" id="A0A0R3X6F4"/>
<dbReference type="GO" id="GO:0030036">
    <property type="term" value="P:actin cytoskeleton organization"/>
    <property type="evidence" value="ECO:0007669"/>
    <property type="project" value="TreeGrafter"/>
</dbReference>
<dbReference type="Proteomes" id="UP000274429">
    <property type="component" value="Unassembled WGS sequence"/>
</dbReference>
<dbReference type="EMBL" id="UYWX01020672">
    <property type="protein sequence ID" value="VDM33782.1"/>
    <property type="molecule type" value="Genomic_DNA"/>
</dbReference>
<evidence type="ECO:0000313" key="6">
    <source>
        <dbReference type="WBParaSite" id="TTAC_0000908501-mRNA-1"/>
    </source>
</evidence>
<dbReference type="InterPro" id="IPR042489">
    <property type="entry name" value="CapZ_alpha_1"/>
</dbReference>
<proteinExistence type="inferred from homology"/>
<evidence type="ECO:0000313" key="5">
    <source>
        <dbReference type="Proteomes" id="UP000274429"/>
    </source>
</evidence>
<evidence type="ECO:0000256" key="1">
    <source>
        <dbReference type="ARBA" id="ARBA00022467"/>
    </source>
</evidence>
<dbReference type="Gene3D" id="3.30.1140.60">
    <property type="entry name" value="F-actin capping protein, alpha subunit"/>
    <property type="match status" value="1"/>
</dbReference>
<dbReference type="InterPro" id="IPR037282">
    <property type="entry name" value="CapZ_alpha/beta"/>
</dbReference>
<comment type="subunit">
    <text evidence="3">Heterodimer of an alpha and a beta subunit.</text>
</comment>
<dbReference type="InterPro" id="IPR002189">
    <property type="entry name" value="CapZ_alpha"/>
</dbReference>
<dbReference type="GO" id="GO:0008290">
    <property type="term" value="C:F-actin capping protein complex"/>
    <property type="evidence" value="ECO:0007669"/>
    <property type="project" value="UniProtKB-UniRule"/>
</dbReference>
<dbReference type="InterPro" id="IPR042276">
    <property type="entry name" value="CapZ_alpha/beta_2"/>
</dbReference>
<evidence type="ECO:0000313" key="4">
    <source>
        <dbReference type="EMBL" id="VDM33782.1"/>
    </source>
</evidence>
<dbReference type="PRINTS" id="PR00191">
    <property type="entry name" value="FACTINCAPA"/>
</dbReference>
<name>A0A0R3X6F4_HYDTA</name>
<reference evidence="4 5" key="2">
    <citation type="submission" date="2018-11" db="EMBL/GenBank/DDBJ databases">
        <authorList>
            <consortium name="Pathogen Informatics"/>
        </authorList>
    </citation>
    <scope>NUCLEOTIDE SEQUENCE [LARGE SCALE GENOMIC DNA]</scope>
</reference>
<organism evidence="6">
    <name type="scientific">Hydatigena taeniaeformis</name>
    <name type="common">Feline tapeworm</name>
    <name type="synonym">Taenia taeniaeformis</name>
    <dbReference type="NCBI Taxonomy" id="6205"/>
    <lineage>
        <taxon>Eukaryota</taxon>
        <taxon>Metazoa</taxon>
        <taxon>Spiralia</taxon>
        <taxon>Lophotrochozoa</taxon>
        <taxon>Platyhelminthes</taxon>
        <taxon>Cestoda</taxon>
        <taxon>Eucestoda</taxon>
        <taxon>Cyclophyllidea</taxon>
        <taxon>Taeniidae</taxon>
        <taxon>Hydatigera</taxon>
    </lineage>
</organism>
<evidence type="ECO:0000256" key="3">
    <source>
        <dbReference type="RuleBase" id="RU365077"/>
    </source>
</evidence>